<comment type="caution">
    <text evidence="2">The sequence shown here is derived from an EMBL/GenBank/DDBJ whole genome shotgun (WGS) entry which is preliminary data.</text>
</comment>
<organism evidence="2 3">
    <name type="scientific">Catellatospora chokoriensis</name>
    <dbReference type="NCBI Taxonomy" id="310353"/>
    <lineage>
        <taxon>Bacteria</taxon>
        <taxon>Bacillati</taxon>
        <taxon>Actinomycetota</taxon>
        <taxon>Actinomycetes</taxon>
        <taxon>Micromonosporales</taxon>
        <taxon>Micromonosporaceae</taxon>
        <taxon>Catellatospora</taxon>
    </lineage>
</organism>
<evidence type="ECO:0000313" key="2">
    <source>
        <dbReference type="EMBL" id="GIF87722.1"/>
    </source>
</evidence>
<evidence type="ECO:0000259" key="1">
    <source>
        <dbReference type="Pfam" id="PF01636"/>
    </source>
</evidence>
<protein>
    <recommendedName>
        <fullName evidence="1">Aminoglycoside phosphotransferase domain-containing protein</fullName>
    </recommendedName>
</protein>
<dbReference type="EMBL" id="BONG01000005">
    <property type="protein sequence ID" value="GIF87722.1"/>
    <property type="molecule type" value="Genomic_DNA"/>
</dbReference>
<dbReference type="Pfam" id="PF01636">
    <property type="entry name" value="APH"/>
    <property type="match status" value="1"/>
</dbReference>
<dbReference type="PANTHER" id="PTHR21310">
    <property type="entry name" value="AMINOGLYCOSIDE PHOSPHOTRANSFERASE-RELATED-RELATED"/>
    <property type="match status" value="1"/>
</dbReference>
<accession>A0A8J3JMS8</accession>
<reference evidence="2 3" key="1">
    <citation type="submission" date="2021-01" db="EMBL/GenBank/DDBJ databases">
        <title>Whole genome shotgun sequence of Catellatospora chokoriensis NBRC 107358.</title>
        <authorList>
            <person name="Komaki H."/>
            <person name="Tamura T."/>
        </authorList>
    </citation>
    <scope>NUCLEOTIDE SEQUENCE [LARGE SCALE GENOMIC DNA]</scope>
    <source>
        <strain evidence="2 3">NBRC 107358</strain>
    </source>
</reference>
<dbReference type="Gene3D" id="3.90.1200.10">
    <property type="match status" value="1"/>
</dbReference>
<dbReference type="InterPro" id="IPR051678">
    <property type="entry name" value="AGP_Transferase"/>
</dbReference>
<dbReference type="InterPro" id="IPR011009">
    <property type="entry name" value="Kinase-like_dom_sf"/>
</dbReference>
<dbReference type="AlphaFoldDB" id="A0A8J3JMS8"/>
<proteinExistence type="predicted"/>
<evidence type="ECO:0000313" key="3">
    <source>
        <dbReference type="Proteomes" id="UP000619293"/>
    </source>
</evidence>
<keyword evidence="3" id="KW-1185">Reference proteome</keyword>
<dbReference type="Gene3D" id="3.30.200.20">
    <property type="entry name" value="Phosphorylase Kinase, domain 1"/>
    <property type="match status" value="1"/>
</dbReference>
<dbReference type="InterPro" id="IPR002575">
    <property type="entry name" value="Aminoglycoside_PTrfase"/>
</dbReference>
<sequence>MVGITPPDRTIVPAVPIHDDEVRATVEQVRRLVAAQCPQWSDLPVTPLSDELEGTDHVLFRVGDDLVARLPKIAWAVDQADSDARWLPLLAPRVPVRIPVPLHVGEPGQGYPWRWTVVPWIAGSTPARLGCDDVLLARDLAAFVRALHEADPAGGPVKAPGSRGSALRHADEGVRRVLPRLAAQDDGFDVAAAEAAWDACLAAPEWGRDPVWIHGDLQPGNLITDRGRLAAVIDFGALGLGDPAPDVTPALWTFTGTAREAYRQAVGYDDATWIRACGWALAPSLTGVDYYRHTFPRMAEHGRRMVRAVIAELT</sequence>
<dbReference type="Proteomes" id="UP000619293">
    <property type="component" value="Unassembled WGS sequence"/>
</dbReference>
<gene>
    <name evidence="2" type="ORF">Cch02nite_11660</name>
</gene>
<feature type="domain" description="Aminoglycoside phosphotransferase" evidence="1">
    <location>
        <begin position="56"/>
        <end position="269"/>
    </location>
</feature>
<dbReference type="CDD" id="cd05155">
    <property type="entry name" value="APH_ChoK_like_1"/>
    <property type="match status" value="1"/>
</dbReference>
<name>A0A8J3JMS8_9ACTN</name>
<dbReference type="PANTHER" id="PTHR21310:SF42">
    <property type="entry name" value="BIFUNCTIONAL AAC_APH"/>
    <property type="match status" value="1"/>
</dbReference>
<dbReference type="SUPFAM" id="SSF56112">
    <property type="entry name" value="Protein kinase-like (PK-like)"/>
    <property type="match status" value="1"/>
</dbReference>